<proteinExistence type="inferred from homology"/>
<gene>
    <name evidence="10" type="ORF">TBRA_LOCUS11984</name>
</gene>
<dbReference type="InterPro" id="IPR022419">
    <property type="entry name" value="Porphobilin_deaminase_cofac_BS"/>
</dbReference>
<keyword evidence="5" id="KW-0808">Transferase</keyword>
<evidence type="ECO:0000256" key="7">
    <source>
        <dbReference type="ARBA" id="ARBA00033064"/>
    </source>
</evidence>
<keyword evidence="11" id="KW-1185">Reference proteome</keyword>
<dbReference type="FunFam" id="3.40.190.10:FF:000260">
    <property type="entry name" value="Porphobilinogen deaminase"/>
    <property type="match status" value="1"/>
</dbReference>
<dbReference type="CDD" id="cd13645">
    <property type="entry name" value="PBP2_HuPBGD_like"/>
    <property type="match status" value="1"/>
</dbReference>
<dbReference type="Pfam" id="PF01379">
    <property type="entry name" value="Porphobil_deam"/>
    <property type="match status" value="1"/>
</dbReference>
<dbReference type="PRINTS" id="PR00151">
    <property type="entry name" value="PORPHBDMNASE"/>
</dbReference>
<dbReference type="EC" id="2.5.1.61" evidence="4"/>
<evidence type="ECO:0000259" key="9">
    <source>
        <dbReference type="Pfam" id="PF03900"/>
    </source>
</evidence>
<dbReference type="Gene3D" id="3.30.160.40">
    <property type="entry name" value="Porphobilinogen deaminase, C-terminal domain"/>
    <property type="match status" value="1"/>
</dbReference>
<dbReference type="GO" id="GO:0006782">
    <property type="term" value="P:protoporphyrinogen IX biosynthetic process"/>
    <property type="evidence" value="ECO:0007669"/>
    <property type="project" value="UniProtKB-UniPathway"/>
</dbReference>
<dbReference type="FunFam" id="3.40.190.10:FF:000005">
    <property type="entry name" value="Porphobilinogen deaminase"/>
    <property type="match status" value="1"/>
</dbReference>
<dbReference type="InterPro" id="IPR036803">
    <property type="entry name" value="Porphobilinogen_deaminase_C_sf"/>
</dbReference>
<dbReference type="EMBL" id="CADCXV010001014">
    <property type="protein sequence ID" value="CAB0040256.1"/>
    <property type="molecule type" value="Genomic_DNA"/>
</dbReference>
<dbReference type="UniPathway" id="UPA00251">
    <property type="reaction ID" value="UER00319"/>
</dbReference>
<dbReference type="PIRSF" id="PIRSF001438">
    <property type="entry name" value="4pyrrol_synth_OHMeBilane_synth"/>
    <property type="match status" value="1"/>
</dbReference>
<keyword evidence="6" id="KW-0627">Porphyrin biosynthesis</keyword>
<dbReference type="PROSITE" id="PS00533">
    <property type="entry name" value="PORPHOBILINOGEN_DEAM"/>
    <property type="match status" value="1"/>
</dbReference>
<dbReference type="Pfam" id="PF03900">
    <property type="entry name" value="Porphobil_deamC"/>
    <property type="match status" value="1"/>
</dbReference>
<evidence type="ECO:0000256" key="1">
    <source>
        <dbReference type="ARBA" id="ARBA00001916"/>
    </source>
</evidence>
<comment type="cofactor">
    <cofactor evidence="1">
        <name>dipyrromethane</name>
        <dbReference type="ChEBI" id="CHEBI:60342"/>
    </cofactor>
</comment>
<dbReference type="NCBIfam" id="TIGR00212">
    <property type="entry name" value="hemC"/>
    <property type="match status" value="1"/>
</dbReference>
<sequence length="353" mass="38921">MEPKTFRIGSRKSELALIQTKHVKKLLEELNPDVTFEIVTMDTKGDKILNISLPKIGEKSLFTAELESALEMRNVDFLVHSLKDLPTTLKDGLIIGAILQREDPEDAVVMSKAHRQYTLKTLPPGSVIGTSSLRRSAYLSRNMKHLKVETIRGNLNTRFKKLDDEKTNFAAIILAVAGLKRIGFEDRITERMDCKESLYAVGQGALGIECREGDEAVLSLLEPLTHLESTICCVAERSFLKTLGGGCSAPVGVCSELKEKNLTLTGAVLSLDGKELIENTLKKKLFIPDEDAEPVRKHAYIEPKTFCSVWPGKVSSISLSEAEKLGNDIAESLIEKNALEVMADARSQISNTP</sequence>
<dbReference type="Proteomes" id="UP000479190">
    <property type="component" value="Unassembled WGS sequence"/>
</dbReference>
<dbReference type="SUPFAM" id="SSF53850">
    <property type="entry name" value="Periplasmic binding protein-like II"/>
    <property type="match status" value="1"/>
</dbReference>
<dbReference type="InterPro" id="IPR000860">
    <property type="entry name" value="HemC"/>
</dbReference>
<comment type="similarity">
    <text evidence="3">Belongs to the HMBS family.</text>
</comment>
<dbReference type="PANTHER" id="PTHR11557">
    <property type="entry name" value="PORPHOBILINOGEN DEAMINASE"/>
    <property type="match status" value="1"/>
</dbReference>
<feature type="domain" description="Porphobilinogen deaminase N-terminal" evidence="8">
    <location>
        <begin position="6"/>
        <end position="217"/>
    </location>
</feature>
<evidence type="ECO:0000259" key="8">
    <source>
        <dbReference type="Pfam" id="PF01379"/>
    </source>
</evidence>
<evidence type="ECO:0000256" key="2">
    <source>
        <dbReference type="ARBA" id="ARBA00004735"/>
    </source>
</evidence>
<feature type="domain" description="Porphobilinogen deaminase C-terminal" evidence="9">
    <location>
        <begin position="231"/>
        <end position="293"/>
    </location>
</feature>
<evidence type="ECO:0000256" key="3">
    <source>
        <dbReference type="ARBA" id="ARBA00005638"/>
    </source>
</evidence>
<evidence type="ECO:0000256" key="6">
    <source>
        <dbReference type="ARBA" id="ARBA00023244"/>
    </source>
</evidence>
<dbReference type="OrthoDB" id="564646at2759"/>
<dbReference type="PANTHER" id="PTHR11557:SF0">
    <property type="entry name" value="PORPHOBILINOGEN DEAMINASE"/>
    <property type="match status" value="1"/>
</dbReference>
<organism evidence="10 11">
    <name type="scientific">Trichogramma brassicae</name>
    <dbReference type="NCBI Taxonomy" id="86971"/>
    <lineage>
        <taxon>Eukaryota</taxon>
        <taxon>Metazoa</taxon>
        <taxon>Ecdysozoa</taxon>
        <taxon>Arthropoda</taxon>
        <taxon>Hexapoda</taxon>
        <taxon>Insecta</taxon>
        <taxon>Pterygota</taxon>
        <taxon>Neoptera</taxon>
        <taxon>Endopterygota</taxon>
        <taxon>Hymenoptera</taxon>
        <taxon>Apocrita</taxon>
        <taxon>Proctotrupomorpha</taxon>
        <taxon>Chalcidoidea</taxon>
        <taxon>Trichogrammatidae</taxon>
        <taxon>Trichogramma</taxon>
    </lineage>
</organism>
<dbReference type="Gene3D" id="3.40.190.10">
    <property type="entry name" value="Periplasmic binding protein-like II"/>
    <property type="match status" value="2"/>
</dbReference>
<evidence type="ECO:0000256" key="4">
    <source>
        <dbReference type="ARBA" id="ARBA00012655"/>
    </source>
</evidence>
<dbReference type="GO" id="GO:0005737">
    <property type="term" value="C:cytoplasm"/>
    <property type="evidence" value="ECO:0007669"/>
    <property type="project" value="TreeGrafter"/>
</dbReference>
<dbReference type="GO" id="GO:0004418">
    <property type="term" value="F:hydroxymethylbilane synthase activity"/>
    <property type="evidence" value="ECO:0007669"/>
    <property type="project" value="UniProtKB-EC"/>
</dbReference>
<protein>
    <recommendedName>
        <fullName evidence="4">hydroxymethylbilane synthase</fullName>
        <ecNumber evidence="4">2.5.1.61</ecNumber>
    </recommendedName>
    <alternativeName>
        <fullName evidence="7">Hydroxymethylbilane synthase</fullName>
    </alternativeName>
</protein>
<dbReference type="SUPFAM" id="SSF54782">
    <property type="entry name" value="Porphobilinogen deaminase (hydroxymethylbilane synthase), C-terminal domain"/>
    <property type="match status" value="1"/>
</dbReference>
<name>A0A6H5ITE8_9HYME</name>
<dbReference type="InterPro" id="IPR022418">
    <property type="entry name" value="Porphobilinogen_deaminase_C"/>
</dbReference>
<evidence type="ECO:0000256" key="5">
    <source>
        <dbReference type="ARBA" id="ARBA00022679"/>
    </source>
</evidence>
<accession>A0A6H5ITE8</accession>
<reference evidence="10 11" key="1">
    <citation type="submission" date="2020-02" db="EMBL/GenBank/DDBJ databases">
        <authorList>
            <person name="Ferguson B K."/>
        </authorList>
    </citation>
    <scope>NUCLEOTIDE SEQUENCE [LARGE SCALE GENOMIC DNA]</scope>
</reference>
<evidence type="ECO:0000313" key="10">
    <source>
        <dbReference type="EMBL" id="CAB0040256.1"/>
    </source>
</evidence>
<dbReference type="AlphaFoldDB" id="A0A6H5ITE8"/>
<dbReference type="InterPro" id="IPR022417">
    <property type="entry name" value="Porphobilin_deaminase_N"/>
</dbReference>
<comment type="pathway">
    <text evidence="2">Porphyrin-containing compound metabolism; protoporphyrin-IX biosynthesis; coproporphyrinogen-III from 5-aminolevulinate: step 2/4.</text>
</comment>
<evidence type="ECO:0000313" key="11">
    <source>
        <dbReference type="Proteomes" id="UP000479190"/>
    </source>
</evidence>
<dbReference type="HAMAP" id="MF_00260">
    <property type="entry name" value="Porphobil_deam"/>
    <property type="match status" value="1"/>
</dbReference>